<sequence>MLIVSDSPAVGLSSDMPDIRHVPRYERPNARPTTTSEHDEDISFARRRRRRKRKAKFPGASSANDRATIQWWLQRSFLSLKFAAPETEQAFLFYLYQGHMYLIAALLVLASLCTTVMILAYPTARNDPNTSALLVHLTVTAICSLGFGIACVVWVRKFMKQADDQVSEALAAQQEQSHQEGNPLIVGNTRVMHIPGAGLDGSPQNPDNQEAEVELARRQKAVHDAATRKARQKQHPFGGSHRSGMGKRHRLNEDPNAQYMAAPIYAVLTQQSSVKAVQVRAFEIFATLLGLVFASLCSFQFYEMALCEALLTPDAVFQATRDMINPCSTFIPTVDLISQITLVVILSPRALLTVPLIMLCTFGMFIPAMIGGDVVLATRNEMGIHGAVKTVTFIYLVFL</sequence>
<organism evidence="3 4">
    <name type="scientific">Bodo saltans</name>
    <name type="common">Flagellated protozoan</name>
    <dbReference type="NCBI Taxonomy" id="75058"/>
    <lineage>
        <taxon>Eukaryota</taxon>
        <taxon>Discoba</taxon>
        <taxon>Euglenozoa</taxon>
        <taxon>Kinetoplastea</taxon>
        <taxon>Metakinetoplastina</taxon>
        <taxon>Eubodonida</taxon>
        <taxon>Bodonidae</taxon>
        <taxon>Bodo</taxon>
    </lineage>
</organism>
<keyword evidence="4" id="KW-1185">Reference proteome</keyword>
<evidence type="ECO:0000256" key="2">
    <source>
        <dbReference type="SAM" id="Phobius"/>
    </source>
</evidence>
<feature type="transmembrane region" description="Helical" evidence="2">
    <location>
        <begin position="281"/>
        <end position="302"/>
    </location>
</feature>
<proteinExistence type="predicted"/>
<dbReference type="EMBL" id="CYKH01001797">
    <property type="protein sequence ID" value="CUG90160.1"/>
    <property type="molecule type" value="Genomic_DNA"/>
</dbReference>
<feature type="compositionally biased region" description="Basic residues" evidence="1">
    <location>
        <begin position="45"/>
        <end position="56"/>
    </location>
</feature>
<name>A0A0S4JJ17_BODSA</name>
<feature type="transmembrane region" description="Helical" evidence="2">
    <location>
        <begin position="133"/>
        <end position="155"/>
    </location>
</feature>
<keyword evidence="2 3" id="KW-0812">Transmembrane</keyword>
<feature type="region of interest" description="Disordered" evidence="1">
    <location>
        <begin position="226"/>
        <end position="248"/>
    </location>
</feature>
<dbReference type="Proteomes" id="UP000051952">
    <property type="component" value="Unassembled WGS sequence"/>
</dbReference>
<protein>
    <submittedName>
        <fullName evidence="3">Transmembrane protein, putative</fullName>
    </submittedName>
</protein>
<evidence type="ECO:0000313" key="3">
    <source>
        <dbReference type="EMBL" id="CUG90160.1"/>
    </source>
</evidence>
<keyword evidence="2" id="KW-1133">Transmembrane helix</keyword>
<gene>
    <name evidence="3" type="ORF">BSAL_25300</name>
</gene>
<evidence type="ECO:0000256" key="1">
    <source>
        <dbReference type="SAM" id="MobiDB-lite"/>
    </source>
</evidence>
<reference evidence="4" key="1">
    <citation type="submission" date="2015-09" db="EMBL/GenBank/DDBJ databases">
        <authorList>
            <consortium name="Pathogen Informatics"/>
        </authorList>
    </citation>
    <scope>NUCLEOTIDE SEQUENCE [LARGE SCALE GENOMIC DNA]</scope>
    <source>
        <strain evidence="4">Lake Konstanz</strain>
    </source>
</reference>
<keyword evidence="2" id="KW-0472">Membrane</keyword>
<feature type="non-terminal residue" evidence="3">
    <location>
        <position position="399"/>
    </location>
</feature>
<feature type="transmembrane region" description="Helical" evidence="2">
    <location>
        <begin position="101"/>
        <end position="121"/>
    </location>
</feature>
<accession>A0A0S4JJ17</accession>
<evidence type="ECO:0000313" key="4">
    <source>
        <dbReference type="Proteomes" id="UP000051952"/>
    </source>
</evidence>
<dbReference type="VEuPathDB" id="TriTrypDB:BSAL_25300"/>
<feature type="region of interest" description="Disordered" evidence="1">
    <location>
        <begin position="22"/>
        <end position="61"/>
    </location>
</feature>
<feature type="transmembrane region" description="Helical" evidence="2">
    <location>
        <begin position="350"/>
        <end position="370"/>
    </location>
</feature>
<dbReference type="AlphaFoldDB" id="A0A0S4JJ17"/>